<dbReference type="RefSeq" id="WP_123688883.1">
    <property type="nucleotide sequence ID" value="NZ_AP019700.1"/>
</dbReference>
<dbReference type="Gene3D" id="3.40.50.1240">
    <property type="entry name" value="Phosphoglycerate mutase-like"/>
    <property type="match status" value="1"/>
</dbReference>
<dbReference type="SUPFAM" id="SSF53254">
    <property type="entry name" value="Phosphoglycerate mutase-like"/>
    <property type="match status" value="1"/>
</dbReference>
<name>A0A3N1M9M8_9PROT</name>
<dbReference type="SMART" id="SM00855">
    <property type="entry name" value="PGAM"/>
    <property type="match status" value="1"/>
</dbReference>
<reference evidence="1 2" key="1">
    <citation type="submission" date="2018-11" db="EMBL/GenBank/DDBJ databases">
        <title>Genomic Encyclopedia of Type Strains, Phase IV (KMG-IV): sequencing the most valuable type-strain genomes for metagenomic binning, comparative biology and taxonomic classification.</title>
        <authorList>
            <person name="Goeker M."/>
        </authorList>
    </citation>
    <scope>NUCLEOTIDE SEQUENCE [LARGE SCALE GENOMIC DNA]</scope>
    <source>
        <strain evidence="1 2">DSM 5900</strain>
    </source>
</reference>
<accession>A0A3N1M9M8</accession>
<proteinExistence type="predicted"/>
<dbReference type="OrthoDB" id="9810154at2"/>
<dbReference type="EMBL" id="RJKX01000013">
    <property type="protein sequence ID" value="ROP99499.1"/>
    <property type="molecule type" value="Genomic_DNA"/>
</dbReference>
<organism evidence="1 2">
    <name type="scientific">Stella humosa</name>
    <dbReference type="NCBI Taxonomy" id="94"/>
    <lineage>
        <taxon>Bacteria</taxon>
        <taxon>Pseudomonadati</taxon>
        <taxon>Pseudomonadota</taxon>
        <taxon>Alphaproteobacteria</taxon>
        <taxon>Rhodospirillales</taxon>
        <taxon>Stellaceae</taxon>
        <taxon>Stella</taxon>
    </lineage>
</organism>
<dbReference type="CDD" id="cd07067">
    <property type="entry name" value="HP_PGM_like"/>
    <property type="match status" value="1"/>
</dbReference>
<dbReference type="Proteomes" id="UP000278222">
    <property type="component" value="Unassembled WGS sequence"/>
</dbReference>
<dbReference type="InterPro" id="IPR029033">
    <property type="entry name" value="His_PPase_superfam"/>
</dbReference>
<keyword evidence="2" id="KW-1185">Reference proteome</keyword>
<dbReference type="PANTHER" id="PTHR47623:SF1">
    <property type="entry name" value="OS09G0287300 PROTEIN"/>
    <property type="match status" value="1"/>
</dbReference>
<dbReference type="InterPro" id="IPR013078">
    <property type="entry name" value="His_Pase_superF_clade-1"/>
</dbReference>
<comment type="caution">
    <text evidence="1">The sequence shown here is derived from an EMBL/GenBank/DDBJ whole genome shotgun (WGS) entry which is preliminary data.</text>
</comment>
<protein>
    <submittedName>
        <fullName evidence="1">Phosphohistidine phosphatase</fullName>
    </submittedName>
</protein>
<dbReference type="Pfam" id="PF00300">
    <property type="entry name" value="His_Phos_1"/>
    <property type="match status" value="1"/>
</dbReference>
<evidence type="ECO:0000313" key="2">
    <source>
        <dbReference type="Proteomes" id="UP000278222"/>
    </source>
</evidence>
<evidence type="ECO:0000313" key="1">
    <source>
        <dbReference type="EMBL" id="ROP99499.1"/>
    </source>
</evidence>
<gene>
    <name evidence="1" type="ORF">EDC65_1278</name>
</gene>
<dbReference type="PANTHER" id="PTHR47623">
    <property type="entry name" value="OS09G0287300 PROTEIN"/>
    <property type="match status" value="1"/>
</dbReference>
<sequence length="174" mass="18049">MAETRTLLLLRHAKAAAASAGMDDFDRPLAPRGRDAAQALAGVLAGMALPSPVVILCSAARRTQETLEQLRPGLPPSADLRIERALYLASPERLLGAIRAVPAAAGSVLVIGHNPGLHELALAVAGSGAAVDRERLASRFPTAALAGFAVAGVWRDLAENAGRLVVCRAPRDLD</sequence>
<dbReference type="AlphaFoldDB" id="A0A3N1M9M8"/>